<dbReference type="Pfam" id="PF00394">
    <property type="entry name" value="Cu-oxidase"/>
    <property type="match status" value="1"/>
</dbReference>
<dbReference type="InterPro" id="IPR011707">
    <property type="entry name" value="Cu-oxidase-like_N"/>
</dbReference>
<dbReference type="InterPro" id="IPR001117">
    <property type="entry name" value="Cu-oxidase_2nd"/>
</dbReference>
<dbReference type="Pfam" id="PF07732">
    <property type="entry name" value="Cu-oxidase_3"/>
    <property type="match status" value="1"/>
</dbReference>
<dbReference type="EC" id="1.10.3.2" evidence="7"/>
<dbReference type="EMBL" id="CADCWF010000254">
    <property type="protein sequence ID" value="CAA9571248.1"/>
    <property type="molecule type" value="Genomic_DNA"/>
</dbReference>
<evidence type="ECO:0000256" key="2">
    <source>
        <dbReference type="ARBA" id="ARBA00023002"/>
    </source>
</evidence>
<feature type="region of interest" description="Disordered" evidence="3">
    <location>
        <begin position="1"/>
        <end position="28"/>
    </location>
</feature>
<evidence type="ECO:0000259" key="6">
    <source>
        <dbReference type="Pfam" id="PF07732"/>
    </source>
</evidence>
<dbReference type="InterPro" id="IPR045087">
    <property type="entry name" value="Cu-oxidase_fam"/>
</dbReference>
<protein>
    <submittedName>
        <fullName evidence="7">Laccase</fullName>
        <ecNumber evidence="7">1.10.3.2</ecNumber>
    </submittedName>
</protein>
<evidence type="ECO:0000259" key="5">
    <source>
        <dbReference type="Pfam" id="PF07731"/>
    </source>
</evidence>
<dbReference type="CDD" id="cd13900">
    <property type="entry name" value="CuRO_3_Tth-MCO_like"/>
    <property type="match status" value="1"/>
</dbReference>
<dbReference type="InterPro" id="IPR008972">
    <property type="entry name" value="Cupredoxin"/>
</dbReference>
<dbReference type="PANTHER" id="PTHR11709:SF518">
    <property type="entry name" value="MULTICOPPER OXIDASE"/>
    <property type="match status" value="1"/>
</dbReference>
<evidence type="ECO:0000256" key="1">
    <source>
        <dbReference type="ARBA" id="ARBA00022723"/>
    </source>
</evidence>
<dbReference type="InterPro" id="IPR002355">
    <property type="entry name" value="Cu_oxidase_Cu_BS"/>
</dbReference>
<keyword evidence="2 7" id="KW-0560">Oxidoreductase</keyword>
<proteinExistence type="predicted"/>
<dbReference type="Gene3D" id="2.60.40.420">
    <property type="entry name" value="Cupredoxins - blue copper proteins"/>
    <property type="match status" value="3"/>
</dbReference>
<dbReference type="InterPro" id="IPR006311">
    <property type="entry name" value="TAT_signal"/>
</dbReference>
<dbReference type="PROSITE" id="PS00080">
    <property type="entry name" value="MULTICOPPER_OXIDASE2"/>
    <property type="match status" value="1"/>
</dbReference>
<dbReference type="SUPFAM" id="SSF49503">
    <property type="entry name" value="Cupredoxins"/>
    <property type="match status" value="3"/>
</dbReference>
<dbReference type="Pfam" id="PF07731">
    <property type="entry name" value="Cu-oxidase_2"/>
    <property type="match status" value="1"/>
</dbReference>
<evidence type="ECO:0000259" key="4">
    <source>
        <dbReference type="Pfam" id="PF00394"/>
    </source>
</evidence>
<feature type="domain" description="Plastocyanin-like" evidence="4">
    <location>
        <begin position="253"/>
        <end position="374"/>
    </location>
</feature>
<feature type="domain" description="Plastocyanin-like" evidence="6">
    <location>
        <begin position="161"/>
        <end position="231"/>
    </location>
</feature>
<dbReference type="GO" id="GO:0005507">
    <property type="term" value="F:copper ion binding"/>
    <property type="evidence" value="ECO:0007669"/>
    <property type="project" value="InterPro"/>
</dbReference>
<organism evidence="7">
    <name type="scientific">uncultured Thermomicrobiales bacterium</name>
    <dbReference type="NCBI Taxonomy" id="1645740"/>
    <lineage>
        <taxon>Bacteria</taxon>
        <taxon>Pseudomonadati</taxon>
        <taxon>Thermomicrobiota</taxon>
        <taxon>Thermomicrobia</taxon>
        <taxon>Thermomicrobiales</taxon>
        <taxon>environmental samples</taxon>
    </lineage>
</organism>
<dbReference type="PROSITE" id="PS51318">
    <property type="entry name" value="TAT"/>
    <property type="match status" value="1"/>
</dbReference>
<sequence length="534" mass="57415">MDHKPQPLVANTPGRTGRSPHPRSPIGRRGLLKLTAGAGVAAVGVAGRGLVLPWVHTGRAAQGEGLVEPEVRASRDGLLDTTLTASVMEVPVAGGTAIMRAYEGSVPGPTLRIRPGDLLRINLVNNLEALPAGLPADNPFLCSPLAGPGHAAGTEHATTCDTNLHTHGFHVSPEGNSDNPFLRVAAGESLQYEFQLPPDHPSGVYHYHPHLHRAAHNQVFAGMVGGIVIEGDLDRLPGIDGVPERMLILQATQLTPDGGSVIDQGAAAQSTYLRLVNGQLNPTMAIRPGETQRWRVQNLTASTTFRLRLDGHQLHQIAKDGNTLTETRTRDEIVLMPGERTEVLVQGGPAGTYALRTLPFSTGFTTQVAATLATLVSAGAAVTPQPLPTTLLPLPLGDLSTAEVDERRRITFQMKPPIAPPTGLRGPAALIDSRFFDAERDDQVVRLGATEEWVIRNASTQWHPFHIHVNDYQVVAVNGQPVPVRSAEDTTPVPPFGEITIRTRFRDFPGRWVYHCHILLHEDHGMMGTVKALA</sequence>
<dbReference type="GO" id="GO:0052716">
    <property type="term" value="F:hydroquinone:oxygen oxidoreductase activity"/>
    <property type="evidence" value="ECO:0007669"/>
    <property type="project" value="UniProtKB-EC"/>
</dbReference>
<reference evidence="7" key="1">
    <citation type="submission" date="2020-02" db="EMBL/GenBank/DDBJ databases">
        <authorList>
            <person name="Meier V. D."/>
        </authorList>
    </citation>
    <scope>NUCLEOTIDE SEQUENCE</scope>
    <source>
        <strain evidence="7">AVDCRST_MAG59</strain>
    </source>
</reference>
<accession>A0A6J4V7K1</accession>
<name>A0A6J4V7K1_9BACT</name>
<dbReference type="PANTHER" id="PTHR11709">
    <property type="entry name" value="MULTI-COPPER OXIDASE"/>
    <property type="match status" value="1"/>
</dbReference>
<dbReference type="AlphaFoldDB" id="A0A6J4V7K1"/>
<evidence type="ECO:0000313" key="7">
    <source>
        <dbReference type="EMBL" id="CAA9571248.1"/>
    </source>
</evidence>
<gene>
    <name evidence="7" type="ORF">AVDCRST_MAG59-3551</name>
</gene>
<feature type="domain" description="Plastocyanin-like" evidence="5">
    <location>
        <begin position="432"/>
        <end position="530"/>
    </location>
</feature>
<dbReference type="CDD" id="cd13853">
    <property type="entry name" value="CuRO_1_Tth-MCO_like"/>
    <property type="match status" value="1"/>
</dbReference>
<evidence type="ECO:0000256" key="3">
    <source>
        <dbReference type="SAM" id="MobiDB-lite"/>
    </source>
</evidence>
<keyword evidence="1" id="KW-0479">Metal-binding</keyword>
<dbReference type="InterPro" id="IPR011706">
    <property type="entry name" value="Cu-oxidase_C"/>
</dbReference>